<dbReference type="EMBL" id="HBUF01614625">
    <property type="protein sequence ID" value="CAG6779578.1"/>
    <property type="molecule type" value="Transcribed_RNA"/>
</dbReference>
<reference evidence="1" key="1">
    <citation type="submission" date="2021-05" db="EMBL/GenBank/DDBJ databases">
        <authorList>
            <person name="Alioto T."/>
            <person name="Alioto T."/>
            <person name="Gomez Garrido J."/>
        </authorList>
    </citation>
    <scope>NUCLEOTIDE SEQUENCE</scope>
</reference>
<organism evidence="1">
    <name type="scientific">Cacopsylla melanoneura</name>
    <dbReference type="NCBI Taxonomy" id="428564"/>
    <lineage>
        <taxon>Eukaryota</taxon>
        <taxon>Metazoa</taxon>
        <taxon>Ecdysozoa</taxon>
        <taxon>Arthropoda</taxon>
        <taxon>Hexapoda</taxon>
        <taxon>Insecta</taxon>
        <taxon>Pterygota</taxon>
        <taxon>Neoptera</taxon>
        <taxon>Paraneoptera</taxon>
        <taxon>Hemiptera</taxon>
        <taxon>Sternorrhyncha</taxon>
        <taxon>Psylloidea</taxon>
        <taxon>Psyllidae</taxon>
        <taxon>Psyllinae</taxon>
        <taxon>Cacopsylla</taxon>
    </lineage>
</organism>
<accession>A0A8D9F6L8</accession>
<dbReference type="AlphaFoldDB" id="A0A8D9F6L8"/>
<sequence>MFNMLSLRATFRKVAVCTLYTRHTHHHEGISVHFFHCNVSNVTVQCSLFTVIFSTWHNQFISHKQKDDTFGCPLLCESDSFIKKKMYFLGVSTLSAFLISYEIYS</sequence>
<proteinExistence type="predicted"/>
<protein>
    <submittedName>
        <fullName evidence="1">Uncharacterized protein</fullName>
    </submittedName>
</protein>
<evidence type="ECO:0000313" key="1">
    <source>
        <dbReference type="EMBL" id="CAG6779578.1"/>
    </source>
</evidence>
<name>A0A8D9F6L8_9HEMI</name>